<dbReference type="Proteomes" id="UP001141253">
    <property type="component" value="Chromosome 8"/>
</dbReference>
<sequence>MVPVKKSGMIDRWVKKHLVLYTGAISHPFILSIRDGTVDFSSFKRWLVRTLFYQEILEQEFSLIVLIESKDWQNQFVLLIVE</sequence>
<evidence type="ECO:0000313" key="2">
    <source>
        <dbReference type="EMBL" id="KAJ6322210.1"/>
    </source>
</evidence>
<organism evidence="2 3">
    <name type="scientific">Salix suchowensis</name>
    <dbReference type="NCBI Taxonomy" id="1278906"/>
    <lineage>
        <taxon>Eukaryota</taxon>
        <taxon>Viridiplantae</taxon>
        <taxon>Streptophyta</taxon>
        <taxon>Embryophyta</taxon>
        <taxon>Tracheophyta</taxon>
        <taxon>Spermatophyta</taxon>
        <taxon>Magnoliopsida</taxon>
        <taxon>eudicotyledons</taxon>
        <taxon>Gunneridae</taxon>
        <taxon>Pentapetalae</taxon>
        <taxon>rosids</taxon>
        <taxon>fabids</taxon>
        <taxon>Malpighiales</taxon>
        <taxon>Salicaceae</taxon>
        <taxon>Saliceae</taxon>
        <taxon>Salix</taxon>
    </lineage>
</organism>
<reference evidence="2" key="1">
    <citation type="submission" date="2022-10" db="EMBL/GenBank/DDBJ databases">
        <authorList>
            <person name="Hyden B.L."/>
            <person name="Feng K."/>
            <person name="Yates T."/>
            <person name="Jawdy S."/>
            <person name="Smart L.B."/>
            <person name="Muchero W."/>
        </authorList>
    </citation>
    <scope>NUCLEOTIDE SEQUENCE</scope>
    <source>
        <tissue evidence="2">Shoot tip</tissue>
    </source>
</reference>
<name>A0ABQ9A3S7_9ROSI</name>
<evidence type="ECO:0000313" key="3">
    <source>
        <dbReference type="Proteomes" id="UP001141253"/>
    </source>
</evidence>
<dbReference type="EMBL" id="JAPFFI010000023">
    <property type="protein sequence ID" value="KAJ6322210.1"/>
    <property type="molecule type" value="Genomic_DNA"/>
</dbReference>
<dbReference type="Pfam" id="PF03070">
    <property type="entry name" value="TENA_THI-4"/>
    <property type="match status" value="1"/>
</dbReference>
<dbReference type="InterPro" id="IPR016084">
    <property type="entry name" value="Haem_Oase-like_multi-hlx"/>
</dbReference>
<gene>
    <name evidence="2" type="ORF">OIU77_012141</name>
</gene>
<dbReference type="InterPro" id="IPR004305">
    <property type="entry name" value="Thiaminase-2/PQQC"/>
</dbReference>
<keyword evidence="3" id="KW-1185">Reference proteome</keyword>
<accession>A0ABQ9A3S7</accession>
<evidence type="ECO:0000259" key="1">
    <source>
        <dbReference type="Pfam" id="PF03070"/>
    </source>
</evidence>
<comment type="caution">
    <text evidence="2">The sequence shown here is derived from an EMBL/GenBank/DDBJ whole genome shotgun (WGS) entry which is preliminary data.</text>
</comment>
<reference evidence="2" key="2">
    <citation type="journal article" date="2023" name="Int. J. Mol. Sci.">
        <title>De Novo Assembly and Annotation of 11 Diverse Shrub Willow (Salix) Genomes Reveals Novel Gene Organization in Sex-Linked Regions.</title>
        <authorList>
            <person name="Hyden B."/>
            <person name="Feng K."/>
            <person name="Yates T.B."/>
            <person name="Jawdy S."/>
            <person name="Cereghino C."/>
            <person name="Smart L.B."/>
            <person name="Muchero W."/>
        </authorList>
    </citation>
    <scope>NUCLEOTIDE SEQUENCE</scope>
    <source>
        <tissue evidence="2">Shoot tip</tissue>
    </source>
</reference>
<dbReference type="Gene3D" id="1.20.910.10">
    <property type="entry name" value="Heme oxygenase-like"/>
    <property type="match status" value="1"/>
</dbReference>
<dbReference type="SUPFAM" id="SSF48613">
    <property type="entry name" value="Heme oxygenase-like"/>
    <property type="match status" value="1"/>
</dbReference>
<protein>
    <recommendedName>
        <fullName evidence="1">Thiaminase-2/PQQC domain-containing protein</fullName>
    </recommendedName>
</protein>
<proteinExistence type="predicted"/>
<feature type="domain" description="Thiaminase-2/PQQC" evidence="1">
    <location>
        <begin position="18"/>
        <end position="72"/>
    </location>
</feature>